<reference evidence="4 5" key="1">
    <citation type="submission" date="2018-05" db="EMBL/GenBank/DDBJ databases">
        <title>Genome sequencing and assembly of the regulated plant pathogen Lachnellula willkommii and related sister species for the development of diagnostic species identification markers.</title>
        <authorList>
            <person name="Giroux E."/>
            <person name="Bilodeau G."/>
        </authorList>
    </citation>
    <scope>NUCLEOTIDE SEQUENCE [LARGE SCALE GENOMIC DNA]</scope>
    <source>
        <strain evidence="4 5">CBS 197.66</strain>
    </source>
</reference>
<feature type="signal peptide" evidence="3">
    <location>
        <begin position="1"/>
        <end position="18"/>
    </location>
</feature>
<accession>A0A8H8RHK4</accession>
<keyword evidence="5" id="KW-1185">Reference proteome</keyword>
<keyword evidence="3" id="KW-0732">Signal</keyword>
<gene>
    <name evidence="4" type="ORF">LSUB1_G005617</name>
</gene>
<name>A0A8H8RHK4_9HELO</name>
<dbReference type="EMBL" id="QGMJ01000509">
    <property type="protein sequence ID" value="TVY35585.1"/>
    <property type="molecule type" value="Genomic_DNA"/>
</dbReference>
<protein>
    <submittedName>
        <fullName evidence="4">Uncharacterized protein</fullName>
    </submittedName>
</protein>
<evidence type="ECO:0000256" key="2">
    <source>
        <dbReference type="SAM" id="Phobius"/>
    </source>
</evidence>
<evidence type="ECO:0000313" key="4">
    <source>
        <dbReference type="EMBL" id="TVY35585.1"/>
    </source>
</evidence>
<comment type="caution">
    <text evidence="4">The sequence shown here is derived from an EMBL/GenBank/DDBJ whole genome shotgun (WGS) entry which is preliminary data.</text>
</comment>
<keyword evidence="2" id="KW-1133">Transmembrane helix</keyword>
<proteinExistence type="predicted"/>
<keyword evidence="2" id="KW-0812">Transmembrane</keyword>
<dbReference type="AlphaFoldDB" id="A0A8H8RHK4"/>
<feature type="transmembrane region" description="Helical" evidence="2">
    <location>
        <begin position="256"/>
        <end position="277"/>
    </location>
</feature>
<organism evidence="4 5">
    <name type="scientific">Lachnellula subtilissima</name>
    <dbReference type="NCBI Taxonomy" id="602034"/>
    <lineage>
        <taxon>Eukaryota</taxon>
        <taxon>Fungi</taxon>
        <taxon>Dikarya</taxon>
        <taxon>Ascomycota</taxon>
        <taxon>Pezizomycotina</taxon>
        <taxon>Leotiomycetes</taxon>
        <taxon>Helotiales</taxon>
        <taxon>Lachnaceae</taxon>
        <taxon>Lachnellula</taxon>
    </lineage>
</organism>
<sequence length="368" mass="37807">MRASFLFGLLATITTISALDTQCVNSNFEDIVIRTSCGNSDSISKCLRDKVHAFRLEDISPCFTSRGCQRADAVWFMQECIMPDTRQELKKRATTDDSTTDSTTTEAKTTKTAAKTTATTAATTSTETSATKTATTATTAASTTTSAASSTTSTDSTSGTSASGTSTTASSTSTGGTSTTSTASSTTSGSSSSSNTCSVTKFISTSACSKPSGAKKSTCSSVTMTTATCAPGLLCFPTYLPSGACMKRDAPLTTSGIVVAIVFGVSIAVVIVSIIIVSMHARRKAKSAQINAAMLSGSLGKSAAEDEGSAPYRIGGASDATPLIPPGAGEVNRRSIQGHIRNTSVVGALDPRLALVRVLIRQHRHCLL</sequence>
<keyword evidence="2" id="KW-0472">Membrane</keyword>
<dbReference type="Proteomes" id="UP000462212">
    <property type="component" value="Unassembled WGS sequence"/>
</dbReference>
<evidence type="ECO:0000256" key="1">
    <source>
        <dbReference type="SAM" id="MobiDB-lite"/>
    </source>
</evidence>
<feature type="chain" id="PRO_5034396444" evidence="3">
    <location>
        <begin position="19"/>
        <end position="368"/>
    </location>
</feature>
<evidence type="ECO:0000313" key="5">
    <source>
        <dbReference type="Proteomes" id="UP000462212"/>
    </source>
</evidence>
<feature type="region of interest" description="Disordered" evidence="1">
    <location>
        <begin position="90"/>
        <end position="197"/>
    </location>
</feature>
<dbReference type="OrthoDB" id="3630276at2759"/>
<evidence type="ECO:0000256" key="3">
    <source>
        <dbReference type="SAM" id="SignalP"/>
    </source>
</evidence>
<feature type="compositionally biased region" description="Low complexity" evidence="1">
    <location>
        <begin position="96"/>
        <end position="194"/>
    </location>
</feature>